<reference evidence="1 2" key="1">
    <citation type="submission" date="2009-06" db="EMBL/GenBank/DDBJ databases">
        <authorList>
            <person name="Shrivastava S."/>
            <person name="Brinkac L.B."/>
            <person name="Brown J.L."/>
            <person name="Bruce D.B."/>
            <person name="Detter C."/>
            <person name="Green L.D."/>
            <person name="Munk C.A."/>
            <person name="Rogers Y.C."/>
            <person name="Tapia R."/>
            <person name="Saunders E.S."/>
            <person name="Sims D.R."/>
            <person name="Smith L.A."/>
            <person name="Smith T.J."/>
            <person name="Sutton G."/>
            <person name="Brettin T."/>
        </authorList>
    </citation>
    <scope>NUCLEOTIDE SEQUENCE [LARGE SCALE GENOMIC DNA]</scope>
    <source>
        <strain evidence="2">D str. 1873</strain>
        <plasmid evidence="1 2">pCLG1</plasmid>
    </source>
</reference>
<proteinExistence type="predicted"/>
<evidence type="ECO:0000313" key="2">
    <source>
        <dbReference type="Proteomes" id="UP000006160"/>
    </source>
</evidence>
<geneLocation type="plasmid" evidence="1 2">
    <name>pCLG1</name>
</geneLocation>
<keyword evidence="1" id="KW-0614">Plasmid</keyword>
<gene>
    <name evidence="1" type="ORF">CLG_0065</name>
</gene>
<protein>
    <submittedName>
        <fullName evidence="1">Uncharacterized protein</fullName>
    </submittedName>
</protein>
<sequence>MTGFNAKMILCQVNNSCHSSHSITILYDVISRIDYIKLLDDVLSYYVRSKNRQAIHGVTTMYSLSILFLLTI</sequence>
<name>A0A9N7AQP2_CLOBO</name>
<dbReference type="AlphaFoldDB" id="A0A9N7AQP2"/>
<dbReference type="EMBL" id="CP001659">
    <property type="protein sequence ID" value="ACT33630.1"/>
    <property type="molecule type" value="Genomic_DNA"/>
</dbReference>
<organism evidence="1 2">
    <name type="scientific">Clostridium botulinum D str. 1873</name>
    <dbReference type="NCBI Taxonomy" id="592027"/>
    <lineage>
        <taxon>Bacteria</taxon>
        <taxon>Bacillati</taxon>
        <taxon>Bacillota</taxon>
        <taxon>Clostridia</taxon>
        <taxon>Eubacteriales</taxon>
        <taxon>Clostridiaceae</taxon>
        <taxon>Clostridium</taxon>
    </lineage>
</organism>
<accession>A0A9N7AQP2</accession>
<evidence type="ECO:0000313" key="1">
    <source>
        <dbReference type="EMBL" id="ACT33630.1"/>
    </source>
</evidence>
<dbReference type="RefSeq" id="WP_012669541.1">
    <property type="nucleotide sequence ID" value="NC_012946.1"/>
</dbReference>
<dbReference type="Proteomes" id="UP000006160">
    <property type="component" value="Plasmid pCLG1"/>
</dbReference>